<evidence type="ECO:0000313" key="2">
    <source>
        <dbReference type="Proteomes" id="UP000242715"/>
    </source>
</evidence>
<dbReference type="InterPro" id="IPR036869">
    <property type="entry name" value="J_dom_sf"/>
</dbReference>
<dbReference type="AlphaFoldDB" id="A0A2Z6N845"/>
<dbReference type="PANTHER" id="PTHR36335">
    <property type="entry name" value="CHAPERONE DNAJ-DOMAIN SUPERFAMILY PROTEIN"/>
    <property type="match status" value="1"/>
</dbReference>
<dbReference type="Gene3D" id="1.10.287.110">
    <property type="entry name" value="DnaJ domain"/>
    <property type="match status" value="1"/>
</dbReference>
<sequence length="110" mass="12696">MNTKEKLREEILKKLGQLERQCPDMTSLLRGLGIKVGESLRPSPNEASYVYLLLCICKKGREVQAAYKCARIKFHPDRASKTDISKQVEAEEKFKFISQMKDKLCSTSWR</sequence>
<gene>
    <name evidence="1" type="ORF">TSUD_178580</name>
</gene>
<reference evidence="2" key="1">
    <citation type="journal article" date="2017" name="Front. Plant Sci.">
        <title>Climate Clever Clovers: New Paradigm to Reduce the Environmental Footprint of Ruminants by Breeding Low Methanogenic Forages Utilizing Haplotype Variation.</title>
        <authorList>
            <person name="Kaur P."/>
            <person name="Appels R."/>
            <person name="Bayer P.E."/>
            <person name="Keeble-Gagnere G."/>
            <person name="Wang J."/>
            <person name="Hirakawa H."/>
            <person name="Shirasawa K."/>
            <person name="Vercoe P."/>
            <person name="Stefanova K."/>
            <person name="Durmic Z."/>
            <person name="Nichols P."/>
            <person name="Revell C."/>
            <person name="Isobe S.N."/>
            <person name="Edwards D."/>
            <person name="Erskine W."/>
        </authorList>
    </citation>
    <scope>NUCLEOTIDE SEQUENCE [LARGE SCALE GENOMIC DNA]</scope>
    <source>
        <strain evidence="2">cv. Daliak</strain>
    </source>
</reference>
<dbReference type="OrthoDB" id="498970at2759"/>
<dbReference type="Proteomes" id="UP000242715">
    <property type="component" value="Unassembled WGS sequence"/>
</dbReference>
<evidence type="ECO:0008006" key="3">
    <source>
        <dbReference type="Google" id="ProtNLM"/>
    </source>
</evidence>
<evidence type="ECO:0000313" key="1">
    <source>
        <dbReference type="EMBL" id="GAU41018.1"/>
    </source>
</evidence>
<proteinExistence type="predicted"/>
<keyword evidence="2" id="KW-1185">Reference proteome</keyword>
<dbReference type="PANTHER" id="PTHR36335:SF1">
    <property type="entry name" value="CHAPERONE DNAJ-DOMAIN SUPERFAMILY PROTEIN"/>
    <property type="match status" value="1"/>
</dbReference>
<organism evidence="1 2">
    <name type="scientific">Trifolium subterraneum</name>
    <name type="common">Subterranean clover</name>
    <dbReference type="NCBI Taxonomy" id="3900"/>
    <lineage>
        <taxon>Eukaryota</taxon>
        <taxon>Viridiplantae</taxon>
        <taxon>Streptophyta</taxon>
        <taxon>Embryophyta</taxon>
        <taxon>Tracheophyta</taxon>
        <taxon>Spermatophyta</taxon>
        <taxon>Magnoliopsida</taxon>
        <taxon>eudicotyledons</taxon>
        <taxon>Gunneridae</taxon>
        <taxon>Pentapetalae</taxon>
        <taxon>rosids</taxon>
        <taxon>fabids</taxon>
        <taxon>Fabales</taxon>
        <taxon>Fabaceae</taxon>
        <taxon>Papilionoideae</taxon>
        <taxon>50 kb inversion clade</taxon>
        <taxon>NPAAA clade</taxon>
        <taxon>Hologalegina</taxon>
        <taxon>IRL clade</taxon>
        <taxon>Trifolieae</taxon>
        <taxon>Trifolium</taxon>
    </lineage>
</organism>
<dbReference type="EMBL" id="DF973838">
    <property type="protein sequence ID" value="GAU41018.1"/>
    <property type="molecule type" value="Genomic_DNA"/>
</dbReference>
<protein>
    <recommendedName>
        <fullName evidence="3">J domain-containing protein</fullName>
    </recommendedName>
</protein>
<accession>A0A2Z6N845</accession>
<dbReference type="SUPFAM" id="SSF46565">
    <property type="entry name" value="Chaperone J-domain"/>
    <property type="match status" value="1"/>
</dbReference>
<name>A0A2Z6N845_TRISU</name>